<reference evidence="9" key="1">
    <citation type="submission" date="2022-07" db="EMBL/GenBank/DDBJ databases">
        <title>Taxonomic analysis of Microcella humidisoli nov. sp., isolated from riverside soil.</title>
        <authorList>
            <person name="Molina K.M."/>
            <person name="Kim S.B."/>
        </authorList>
    </citation>
    <scope>NUCLEOTIDE SEQUENCE</scope>
    <source>
        <strain evidence="9">MMS21-STM10</strain>
    </source>
</reference>
<feature type="domain" description="RNA polymerase sigma-70 region 2" evidence="6">
    <location>
        <begin position="28"/>
        <end position="89"/>
    </location>
</feature>
<feature type="domain" description="RNA polymerase sigma factor 70 region 4 type 2" evidence="7">
    <location>
        <begin position="124"/>
        <end position="175"/>
    </location>
</feature>
<dbReference type="InterPro" id="IPR036388">
    <property type="entry name" value="WH-like_DNA-bd_sf"/>
</dbReference>
<keyword evidence="4" id="KW-0804">Transcription</keyword>
<keyword evidence="2" id="KW-0805">Transcription regulation</keyword>
<evidence type="ECO:0000259" key="7">
    <source>
        <dbReference type="Pfam" id="PF08281"/>
    </source>
</evidence>
<evidence type="ECO:0000313" key="9">
    <source>
        <dbReference type="EMBL" id="UTT62124.1"/>
    </source>
</evidence>
<proteinExistence type="inferred from homology"/>
<keyword evidence="3" id="KW-0731">Sigma factor</keyword>
<dbReference type="InterPro" id="IPR013325">
    <property type="entry name" value="RNA_pol_sigma_r2"/>
</dbReference>
<evidence type="ECO:0000313" key="10">
    <source>
        <dbReference type="Proteomes" id="UP001060039"/>
    </source>
</evidence>
<dbReference type="NCBIfam" id="TIGR02937">
    <property type="entry name" value="sigma70-ECF"/>
    <property type="match status" value="1"/>
</dbReference>
<dbReference type="InterPro" id="IPR013249">
    <property type="entry name" value="RNA_pol_sigma70_r4_t2"/>
</dbReference>
<feature type="compositionally biased region" description="Basic and acidic residues" evidence="5">
    <location>
        <begin position="89"/>
        <end position="103"/>
    </location>
</feature>
<evidence type="ECO:0000259" key="8">
    <source>
        <dbReference type="Pfam" id="PF20239"/>
    </source>
</evidence>
<protein>
    <submittedName>
        <fullName evidence="9">Sigma-70 family RNA polymerase sigma factor</fullName>
    </submittedName>
</protein>
<feature type="domain" description="DUF6596" evidence="8">
    <location>
        <begin position="193"/>
        <end position="291"/>
    </location>
</feature>
<dbReference type="Gene3D" id="1.10.10.10">
    <property type="entry name" value="Winged helix-like DNA-binding domain superfamily/Winged helix DNA-binding domain"/>
    <property type="match status" value="1"/>
</dbReference>
<dbReference type="InterPro" id="IPR013324">
    <property type="entry name" value="RNA_pol_sigma_r3/r4-like"/>
</dbReference>
<dbReference type="SUPFAM" id="SSF88659">
    <property type="entry name" value="Sigma3 and sigma4 domains of RNA polymerase sigma factors"/>
    <property type="match status" value="1"/>
</dbReference>
<accession>A0ABY5FUZ3</accession>
<dbReference type="InterPro" id="IPR011990">
    <property type="entry name" value="TPR-like_helical_dom_sf"/>
</dbReference>
<evidence type="ECO:0000256" key="2">
    <source>
        <dbReference type="ARBA" id="ARBA00023015"/>
    </source>
</evidence>
<dbReference type="InterPro" id="IPR046531">
    <property type="entry name" value="DUF6596"/>
</dbReference>
<dbReference type="SUPFAM" id="SSF88946">
    <property type="entry name" value="Sigma2 domain of RNA polymerase sigma factors"/>
    <property type="match status" value="1"/>
</dbReference>
<dbReference type="Pfam" id="PF20239">
    <property type="entry name" value="DUF6596"/>
    <property type="match status" value="1"/>
</dbReference>
<dbReference type="InterPro" id="IPR019734">
    <property type="entry name" value="TPR_rpt"/>
</dbReference>
<dbReference type="InterPro" id="IPR007627">
    <property type="entry name" value="RNA_pol_sigma70_r2"/>
</dbReference>
<keyword evidence="10" id="KW-1185">Reference proteome</keyword>
<dbReference type="EMBL" id="CP101497">
    <property type="protein sequence ID" value="UTT62124.1"/>
    <property type="molecule type" value="Genomic_DNA"/>
</dbReference>
<dbReference type="PANTHER" id="PTHR47756:SF2">
    <property type="entry name" value="BLL6612 PROTEIN"/>
    <property type="match status" value="1"/>
</dbReference>
<dbReference type="SMART" id="SM00028">
    <property type="entry name" value="TPR"/>
    <property type="match status" value="1"/>
</dbReference>
<dbReference type="Pfam" id="PF04542">
    <property type="entry name" value="Sigma70_r2"/>
    <property type="match status" value="1"/>
</dbReference>
<evidence type="ECO:0000256" key="5">
    <source>
        <dbReference type="SAM" id="MobiDB-lite"/>
    </source>
</evidence>
<evidence type="ECO:0000256" key="4">
    <source>
        <dbReference type="ARBA" id="ARBA00023163"/>
    </source>
</evidence>
<evidence type="ECO:0000256" key="1">
    <source>
        <dbReference type="ARBA" id="ARBA00010641"/>
    </source>
</evidence>
<sequence length="437" mass="47521">MPAPGPEKAPTATTKVSTTLAEVVASERLRIVATLIRTTGDWDLAEDSFHDAVTRALTTWPERGIPDNPGAWLTTVAKNAAIDAIRKATTERKATERHAHELTDTPEEETMPDTTIDDDRLRLIFTCCHPALAMESRVALTLRTVLGLSVAETAHVFLVSEQTLQKRLVRTRAKIRSANIPYRVPPPHLLPERTAGVLAVLYLLFTEGYSSGSGSDLIRPALADEAIRLTRLVAQLMPQQPEVLALLALELFQHSRAATRLDAAGDLVLLEDQDRSQWNAAAINEGSRMLASVERTLHHLGAPPGPYLLQAKIAAEHATAPTAAATNFARIATLYAHLSQASPSPIVDLNRAIAVAFSDGPDAGLTLLDALNLDAQLGEYHLLHATRADLLRRAGRPADALPHYRRALELAPSDPERRYLKGRLTDDGKLHQGSAIQ</sequence>
<dbReference type="InterPro" id="IPR014284">
    <property type="entry name" value="RNA_pol_sigma-70_dom"/>
</dbReference>
<feature type="region of interest" description="Disordered" evidence="5">
    <location>
        <begin position="89"/>
        <end position="113"/>
    </location>
</feature>
<gene>
    <name evidence="9" type="ORF">NNL39_10720</name>
</gene>
<dbReference type="PANTHER" id="PTHR47756">
    <property type="entry name" value="BLL6612 PROTEIN-RELATED"/>
    <property type="match status" value="1"/>
</dbReference>
<dbReference type="Pfam" id="PF13428">
    <property type="entry name" value="TPR_14"/>
    <property type="match status" value="1"/>
</dbReference>
<dbReference type="Gene3D" id="1.25.40.10">
    <property type="entry name" value="Tetratricopeptide repeat domain"/>
    <property type="match status" value="1"/>
</dbReference>
<dbReference type="RefSeq" id="WP_255159266.1">
    <property type="nucleotide sequence ID" value="NZ_CP101497.1"/>
</dbReference>
<name>A0ABY5FUZ3_9MICO</name>
<organism evidence="9 10">
    <name type="scientific">Microcella humidisoli</name>
    <dbReference type="NCBI Taxonomy" id="2963406"/>
    <lineage>
        <taxon>Bacteria</taxon>
        <taxon>Bacillati</taxon>
        <taxon>Actinomycetota</taxon>
        <taxon>Actinomycetes</taxon>
        <taxon>Micrococcales</taxon>
        <taxon>Microbacteriaceae</taxon>
        <taxon>Microcella</taxon>
    </lineage>
</organism>
<dbReference type="Pfam" id="PF08281">
    <property type="entry name" value="Sigma70_r4_2"/>
    <property type="match status" value="1"/>
</dbReference>
<dbReference type="Gene3D" id="1.10.1740.10">
    <property type="match status" value="1"/>
</dbReference>
<evidence type="ECO:0000259" key="6">
    <source>
        <dbReference type="Pfam" id="PF04542"/>
    </source>
</evidence>
<dbReference type="Proteomes" id="UP001060039">
    <property type="component" value="Chromosome"/>
</dbReference>
<evidence type="ECO:0000256" key="3">
    <source>
        <dbReference type="ARBA" id="ARBA00023082"/>
    </source>
</evidence>
<dbReference type="SUPFAM" id="SSF48452">
    <property type="entry name" value="TPR-like"/>
    <property type="match status" value="1"/>
</dbReference>
<comment type="similarity">
    <text evidence="1">Belongs to the sigma-70 factor family. ECF subfamily.</text>
</comment>